<dbReference type="EMBL" id="VYUY01000010">
    <property type="protein sequence ID" value="KAA9133632.1"/>
    <property type="molecule type" value="Genomic_DNA"/>
</dbReference>
<reference evidence="4" key="1">
    <citation type="submission" date="2019-09" db="EMBL/GenBank/DDBJ databases">
        <title>Mumia zhuanghuii sp. nov. isolated from the intestinal contents of plateau pika (Ochotona curzoniae) in the Qinghai-Tibet plateau of China.</title>
        <authorList>
            <person name="Tian Z."/>
        </authorList>
    </citation>
    <scope>NUCLEOTIDE SEQUENCE [LARGE SCALE GENOMIC DNA]</scope>
    <source>
        <strain evidence="4">L-033</strain>
    </source>
</reference>
<dbReference type="InterPro" id="IPR012925">
    <property type="entry name" value="TipAS_dom"/>
</dbReference>
<keyword evidence="1" id="KW-0238">DNA-binding</keyword>
<dbReference type="SUPFAM" id="SSF46955">
    <property type="entry name" value="Putative DNA-binding domain"/>
    <property type="match status" value="1"/>
</dbReference>
<gene>
    <name evidence="3" type="ORF">F6B40_09520</name>
</gene>
<dbReference type="InterPro" id="IPR047057">
    <property type="entry name" value="MerR_fam"/>
</dbReference>
<dbReference type="PANTHER" id="PTHR30204">
    <property type="entry name" value="REDOX-CYCLING DRUG-SENSING TRANSCRIPTIONAL ACTIVATOR SOXR"/>
    <property type="match status" value="1"/>
</dbReference>
<evidence type="ECO:0000313" key="4">
    <source>
        <dbReference type="Proteomes" id="UP000326838"/>
    </source>
</evidence>
<organism evidence="3 4">
    <name type="scientific">Microbacterium caowuchunii</name>
    <dbReference type="NCBI Taxonomy" id="2614638"/>
    <lineage>
        <taxon>Bacteria</taxon>
        <taxon>Bacillati</taxon>
        <taxon>Actinomycetota</taxon>
        <taxon>Actinomycetes</taxon>
        <taxon>Micrococcales</taxon>
        <taxon>Microbacteriaceae</taxon>
        <taxon>Microbacterium</taxon>
    </lineage>
</organism>
<accession>A0A5N0TEZ5</accession>
<keyword evidence="4" id="KW-1185">Reference proteome</keyword>
<dbReference type="InterPro" id="IPR009061">
    <property type="entry name" value="DNA-bd_dom_put_sf"/>
</dbReference>
<evidence type="ECO:0000313" key="3">
    <source>
        <dbReference type="EMBL" id="KAA9133632.1"/>
    </source>
</evidence>
<proteinExistence type="predicted"/>
<dbReference type="Gene3D" id="1.10.490.50">
    <property type="entry name" value="Antibiotic binding domain of TipA-like multidrug resistance regulators"/>
    <property type="match status" value="1"/>
</dbReference>
<evidence type="ECO:0000259" key="2">
    <source>
        <dbReference type="PROSITE" id="PS50937"/>
    </source>
</evidence>
<dbReference type="InterPro" id="IPR000551">
    <property type="entry name" value="MerR-type_HTH_dom"/>
</dbReference>
<evidence type="ECO:0000256" key="1">
    <source>
        <dbReference type="ARBA" id="ARBA00023125"/>
    </source>
</evidence>
<feature type="domain" description="HTH merR-type" evidence="2">
    <location>
        <begin position="12"/>
        <end position="71"/>
    </location>
</feature>
<sequence>MELGIQDVVRVTGITSRTLRHYAAIGLLPPSRTARSGYRFYDDDALVRLQRILLLRDAGVGLAEIRAVLDRGEPDEVALTRHLGGLRAEQQRLARRIAAVEATIEARQGRRELVAEKMFDGFDHAQYREEVEERWGAEAATRAHDWWTGMSRQDRTAREGDAADLAAAWADAAREGVDPRGAAAQELAARHIAWLAGMPGTPAATPGGDTAAYVRGLADMYVADPRFARNYGGEAGARFVRDALFHHLDASA</sequence>
<comment type="caution">
    <text evidence="3">The sequence shown here is derived from an EMBL/GenBank/DDBJ whole genome shotgun (WGS) entry which is preliminary data.</text>
</comment>
<dbReference type="InterPro" id="IPR036244">
    <property type="entry name" value="TipA-like_antibiotic-bd"/>
</dbReference>
<dbReference type="SMART" id="SM00422">
    <property type="entry name" value="HTH_MERR"/>
    <property type="match status" value="1"/>
</dbReference>
<name>A0A5N0TEZ5_9MICO</name>
<protein>
    <submittedName>
        <fullName evidence="3">MerR family transcriptional regulator</fullName>
    </submittedName>
</protein>
<dbReference type="Proteomes" id="UP000326838">
    <property type="component" value="Unassembled WGS sequence"/>
</dbReference>
<dbReference type="Pfam" id="PF13411">
    <property type="entry name" value="MerR_1"/>
    <property type="match status" value="1"/>
</dbReference>
<dbReference type="CDD" id="cd01106">
    <property type="entry name" value="HTH_TipAL-Mta"/>
    <property type="match status" value="1"/>
</dbReference>
<dbReference type="Gene3D" id="1.10.1660.10">
    <property type="match status" value="1"/>
</dbReference>
<dbReference type="AlphaFoldDB" id="A0A5N0TEZ5"/>
<dbReference type="RefSeq" id="WP_150893420.1">
    <property type="nucleotide sequence ID" value="NZ_VYUY01000010.1"/>
</dbReference>
<dbReference type="GO" id="GO:0003700">
    <property type="term" value="F:DNA-binding transcription factor activity"/>
    <property type="evidence" value="ECO:0007669"/>
    <property type="project" value="InterPro"/>
</dbReference>
<dbReference type="SUPFAM" id="SSF89082">
    <property type="entry name" value="Antibiotic binding domain of TipA-like multidrug resistance regulators"/>
    <property type="match status" value="1"/>
</dbReference>
<dbReference type="Pfam" id="PF07739">
    <property type="entry name" value="TipAS"/>
    <property type="match status" value="1"/>
</dbReference>
<dbReference type="PANTHER" id="PTHR30204:SF97">
    <property type="entry name" value="MERR FAMILY REGULATORY PROTEIN"/>
    <property type="match status" value="1"/>
</dbReference>
<dbReference type="PROSITE" id="PS50937">
    <property type="entry name" value="HTH_MERR_2"/>
    <property type="match status" value="1"/>
</dbReference>
<dbReference type="GO" id="GO:0003677">
    <property type="term" value="F:DNA binding"/>
    <property type="evidence" value="ECO:0007669"/>
    <property type="project" value="UniProtKB-KW"/>
</dbReference>